<proteinExistence type="inferred from homology"/>
<comment type="similarity">
    <text evidence="2">Belongs to the glycosyl hydrolase 3 family.</text>
</comment>
<dbReference type="InterPro" id="IPR002772">
    <property type="entry name" value="Glyco_hydro_3_C"/>
</dbReference>
<keyword evidence="5 7" id="KW-0378">Hydrolase</keyword>
<dbReference type="PANTHER" id="PTHR30620:SF16">
    <property type="entry name" value="LYSOSOMAL BETA GLUCOSIDASE"/>
    <property type="match status" value="1"/>
</dbReference>
<comment type="catalytic activity">
    <reaction evidence="1">
        <text>Hydrolysis of terminal, non-reducing beta-D-glucosyl residues with release of beta-D-glucose.</text>
        <dbReference type="EC" id="3.2.1.21"/>
    </reaction>
</comment>
<dbReference type="PANTHER" id="PTHR30620">
    <property type="entry name" value="PERIPLASMIC BETA-GLUCOSIDASE-RELATED"/>
    <property type="match status" value="1"/>
</dbReference>
<gene>
    <name evidence="7" type="ORF">CCAX7_63570</name>
</gene>
<evidence type="ECO:0000256" key="1">
    <source>
        <dbReference type="ARBA" id="ARBA00000448"/>
    </source>
</evidence>
<dbReference type="InterPro" id="IPR036962">
    <property type="entry name" value="Glyco_hydro_3_N_sf"/>
</dbReference>
<evidence type="ECO:0000256" key="4">
    <source>
        <dbReference type="ARBA" id="ARBA00022729"/>
    </source>
</evidence>
<dbReference type="InterPro" id="IPR036881">
    <property type="entry name" value="Glyco_hydro_3_C_sf"/>
</dbReference>
<keyword evidence="8" id="KW-1185">Reference proteome</keyword>
<dbReference type="EC" id="3.2.1.21" evidence="3"/>
<dbReference type="Pfam" id="PF14310">
    <property type="entry name" value="Fn3-like"/>
    <property type="match status" value="1"/>
</dbReference>
<dbReference type="Proteomes" id="UP000287394">
    <property type="component" value="Chromosome"/>
</dbReference>
<dbReference type="KEGG" id="ccot:CCAX7_63570"/>
<dbReference type="Gene3D" id="3.40.50.1700">
    <property type="entry name" value="Glycoside hydrolase family 3 C-terminal domain"/>
    <property type="match status" value="1"/>
</dbReference>
<sequence>MRAHLLIHDRRGFFRGVAVLTLLGLPAFARGQALAVSPFSAQVEKQAAEMRRKMTLEEKVGQLVQFPNGGTRGPDGKGIDQNELVARGGVGSLMNPPDAGAVNAFQKQAVEKSRMKIPVIVAMDVIHGYRTIFPVPLALSASWDPGLVEKTSRVAAVEATSEGIRWTFSPMVDIARDARWGRIMEGAGEDPYLGALFAAAAVRGYQGKDLSDPTSMVACVKHFVAYGGAESGRDYNAVDMSDRTLRDVYFPPFQAAVDAGAGSLMSAFSSLQGVPASANHDTLTDVLRGEWGFRGFVVSDWNSVGELINHGVALDGETAARKAVTAGVDMDMGSGLYGENLVKLVRSGKVPERAVDEAVERILRVKIAMGLFSHPYTDETRSKTVLLAPEHVALARRAAEESFVLLKNDPISGGAPALPLADGKTVALIGPLADSAGDMLGGWEGRGQGSDVVTLKQALAGRLKDKLVYAKGTEIETDSEAGFHDALDAANRADVVVMALGESRGMTGEAASRTKLDLPGNQLKLLEAVAATGKPVVLVLFSGRPLALPWEAAHLPAILEAWFPGVQAGPALVDTLYGESNPAGKLTASFPRSVGQEPLYYSVMNTGRPVNPGNPYVTRYIDELTTAQFPFGWGLSYTKFDYSPTKITTPAAHVKELNGGAAITVEATVTNSGARAGEEIAQLYIRERGTSVVRPIRELKGYQKILLKAGESRLVRFMLTKRELGFWNIDRKQTVEPCELTVWVAPHSEAGQSSQMTIAP</sequence>
<dbReference type="SMART" id="SM01217">
    <property type="entry name" value="Fn3_like"/>
    <property type="match status" value="1"/>
</dbReference>
<keyword evidence="4" id="KW-0732">Signal</keyword>
<dbReference type="AlphaFoldDB" id="A0A402CWW0"/>
<keyword evidence="6" id="KW-0326">Glycosidase</keyword>
<dbReference type="InterPro" id="IPR017853">
    <property type="entry name" value="GH"/>
</dbReference>
<evidence type="ECO:0000256" key="3">
    <source>
        <dbReference type="ARBA" id="ARBA00012744"/>
    </source>
</evidence>
<evidence type="ECO:0000256" key="6">
    <source>
        <dbReference type="ARBA" id="ARBA00023295"/>
    </source>
</evidence>
<evidence type="ECO:0000256" key="2">
    <source>
        <dbReference type="ARBA" id="ARBA00005336"/>
    </source>
</evidence>
<dbReference type="SUPFAM" id="SSF52279">
    <property type="entry name" value="Beta-D-glucan exohydrolase, C-terminal domain"/>
    <property type="match status" value="1"/>
</dbReference>
<evidence type="ECO:0000313" key="7">
    <source>
        <dbReference type="EMBL" id="BDI34306.1"/>
    </source>
</evidence>
<dbReference type="GO" id="GO:0009251">
    <property type="term" value="P:glucan catabolic process"/>
    <property type="evidence" value="ECO:0007669"/>
    <property type="project" value="TreeGrafter"/>
</dbReference>
<dbReference type="EMBL" id="AP025739">
    <property type="protein sequence ID" value="BDI34306.1"/>
    <property type="molecule type" value="Genomic_DNA"/>
</dbReference>
<dbReference type="RefSeq" id="WP_119321836.1">
    <property type="nucleotide sequence ID" value="NZ_AP025739.1"/>
</dbReference>
<dbReference type="OrthoDB" id="9758670at2"/>
<dbReference type="InterPro" id="IPR001764">
    <property type="entry name" value="Glyco_hydro_3_N"/>
</dbReference>
<dbReference type="Pfam" id="PF01915">
    <property type="entry name" value="Glyco_hydro_3_C"/>
    <property type="match status" value="1"/>
</dbReference>
<dbReference type="Gene3D" id="2.60.40.10">
    <property type="entry name" value="Immunoglobulins"/>
    <property type="match status" value="1"/>
</dbReference>
<dbReference type="SUPFAM" id="SSF51445">
    <property type="entry name" value="(Trans)glycosidases"/>
    <property type="match status" value="1"/>
</dbReference>
<dbReference type="InterPro" id="IPR051915">
    <property type="entry name" value="Cellulose_Degrad_GH3"/>
</dbReference>
<dbReference type="GO" id="GO:0008422">
    <property type="term" value="F:beta-glucosidase activity"/>
    <property type="evidence" value="ECO:0007669"/>
    <property type="project" value="UniProtKB-EC"/>
</dbReference>
<dbReference type="FunFam" id="3.20.20.300:FF:000005">
    <property type="entry name" value="Periplasmic beta-glucosidase"/>
    <property type="match status" value="1"/>
</dbReference>
<organism evidence="7 8">
    <name type="scientific">Capsulimonas corticalis</name>
    <dbReference type="NCBI Taxonomy" id="2219043"/>
    <lineage>
        <taxon>Bacteria</taxon>
        <taxon>Bacillati</taxon>
        <taxon>Armatimonadota</taxon>
        <taxon>Armatimonadia</taxon>
        <taxon>Capsulimonadales</taxon>
        <taxon>Capsulimonadaceae</taxon>
        <taxon>Capsulimonas</taxon>
    </lineage>
</organism>
<protein>
    <recommendedName>
        <fullName evidence="3">beta-glucosidase</fullName>
        <ecNumber evidence="3">3.2.1.21</ecNumber>
    </recommendedName>
</protein>
<dbReference type="Pfam" id="PF00933">
    <property type="entry name" value="Glyco_hydro_3"/>
    <property type="match status" value="1"/>
</dbReference>
<dbReference type="PRINTS" id="PR00133">
    <property type="entry name" value="GLHYDRLASE3"/>
</dbReference>
<dbReference type="InterPro" id="IPR026891">
    <property type="entry name" value="Fn3-like"/>
</dbReference>
<dbReference type="InterPro" id="IPR013783">
    <property type="entry name" value="Ig-like_fold"/>
</dbReference>
<evidence type="ECO:0000313" key="8">
    <source>
        <dbReference type="Proteomes" id="UP000287394"/>
    </source>
</evidence>
<name>A0A402CWW0_9BACT</name>
<reference evidence="7 8" key="1">
    <citation type="journal article" date="2019" name="Int. J. Syst. Evol. Microbiol.">
        <title>Capsulimonas corticalis gen. nov., sp. nov., an aerobic capsulated bacterium, of a novel bacterial order, Capsulimonadales ord. nov., of the class Armatimonadia of the phylum Armatimonadetes.</title>
        <authorList>
            <person name="Li J."/>
            <person name="Kudo C."/>
            <person name="Tonouchi A."/>
        </authorList>
    </citation>
    <scope>NUCLEOTIDE SEQUENCE [LARGE SCALE GENOMIC DNA]</scope>
    <source>
        <strain evidence="7 8">AX-7</strain>
    </source>
</reference>
<evidence type="ECO:0000256" key="5">
    <source>
        <dbReference type="ARBA" id="ARBA00022801"/>
    </source>
</evidence>
<dbReference type="Gene3D" id="3.20.20.300">
    <property type="entry name" value="Glycoside hydrolase, family 3, N-terminal domain"/>
    <property type="match status" value="1"/>
</dbReference>
<accession>A0A402CWW0</accession>